<dbReference type="SUPFAM" id="SSF55486">
    <property type="entry name" value="Metalloproteases ('zincins'), catalytic domain"/>
    <property type="match status" value="1"/>
</dbReference>
<dbReference type="AlphaFoldDB" id="A0A2G8KS31"/>
<accession>A0A2G8KS31</accession>
<protein>
    <submittedName>
        <fullName evidence="8">Putative matrix metalloproteinase-19</fullName>
    </submittedName>
</protein>
<dbReference type="GO" id="GO:0008270">
    <property type="term" value="F:zinc ion binding"/>
    <property type="evidence" value="ECO:0007669"/>
    <property type="project" value="InterPro"/>
</dbReference>
<sequence>MIHELGHVLGLGHSPEPGAVMGRFYRYGAEYRSPSLSEDDVTGIQHLYEPPMDEPVKPPPPPGACIGTIDAVFYDVHSEQTILFRGSYVWSLEASVSDVTEITSTYDFLSTGVDASFYNPNNQKTFIFKNCYVYRYNDRSFQKRSTTSQTFSSLPCQVDAAVYSESDQLTFVFKNRWVYAYSGKIFFGRIRISSLPWTNIPEDLYSGIDAVADVIKENSVYFFKGDHYYLMNRQTKIFSSESYNINEHLIPECLS</sequence>
<dbReference type="Gene3D" id="2.110.10.10">
    <property type="entry name" value="Hemopexin-like domain"/>
    <property type="match status" value="2"/>
</dbReference>
<evidence type="ECO:0000256" key="6">
    <source>
        <dbReference type="PROSITE-ProRule" id="PRU01011"/>
    </source>
</evidence>
<gene>
    <name evidence="8" type="ORF">BSL78_12334</name>
</gene>
<evidence type="ECO:0000259" key="7">
    <source>
        <dbReference type="Pfam" id="PF00413"/>
    </source>
</evidence>
<keyword evidence="2" id="KW-0479">Metal-binding</keyword>
<dbReference type="PROSITE" id="PS51642">
    <property type="entry name" value="HEMOPEXIN_2"/>
    <property type="match status" value="2"/>
</dbReference>
<reference evidence="8 9" key="1">
    <citation type="journal article" date="2017" name="PLoS Biol.">
        <title>The sea cucumber genome provides insights into morphological evolution and visceral regeneration.</title>
        <authorList>
            <person name="Zhang X."/>
            <person name="Sun L."/>
            <person name="Yuan J."/>
            <person name="Sun Y."/>
            <person name="Gao Y."/>
            <person name="Zhang L."/>
            <person name="Li S."/>
            <person name="Dai H."/>
            <person name="Hamel J.F."/>
            <person name="Liu C."/>
            <person name="Yu Y."/>
            <person name="Liu S."/>
            <person name="Lin W."/>
            <person name="Guo K."/>
            <person name="Jin S."/>
            <person name="Xu P."/>
            <person name="Storey K.B."/>
            <person name="Huan P."/>
            <person name="Zhang T."/>
            <person name="Zhou Y."/>
            <person name="Zhang J."/>
            <person name="Lin C."/>
            <person name="Li X."/>
            <person name="Xing L."/>
            <person name="Huo D."/>
            <person name="Sun M."/>
            <person name="Wang L."/>
            <person name="Mercier A."/>
            <person name="Li F."/>
            <person name="Yang H."/>
            <person name="Xiang J."/>
        </authorList>
    </citation>
    <scope>NUCLEOTIDE SEQUENCE [LARGE SCALE GENOMIC DNA]</scope>
    <source>
        <strain evidence="8">Shaxun</strain>
        <tissue evidence="8">Muscle</tissue>
    </source>
</reference>
<proteinExistence type="predicted"/>
<dbReference type="PANTHER" id="PTHR10201">
    <property type="entry name" value="MATRIX METALLOPROTEINASE"/>
    <property type="match status" value="1"/>
</dbReference>
<feature type="domain" description="Peptidase M10 metallopeptidase" evidence="7">
    <location>
        <begin position="2"/>
        <end position="48"/>
    </location>
</feature>
<dbReference type="GO" id="GO:0031012">
    <property type="term" value="C:extracellular matrix"/>
    <property type="evidence" value="ECO:0007669"/>
    <property type="project" value="InterPro"/>
</dbReference>
<dbReference type="STRING" id="307972.A0A2G8KS31"/>
<organism evidence="8 9">
    <name type="scientific">Stichopus japonicus</name>
    <name type="common">Sea cucumber</name>
    <dbReference type="NCBI Taxonomy" id="307972"/>
    <lineage>
        <taxon>Eukaryota</taxon>
        <taxon>Metazoa</taxon>
        <taxon>Echinodermata</taxon>
        <taxon>Eleutherozoa</taxon>
        <taxon>Echinozoa</taxon>
        <taxon>Holothuroidea</taxon>
        <taxon>Aspidochirotacea</taxon>
        <taxon>Aspidochirotida</taxon>
        <taxon>Stichopodidae</taxon>
        <taxon>Apostichopus</taxon>
    </lineage>
</organism>
<dbReference type="GO" id="GO:0004222">
    <property type="term" value="F:metalloendopeptidase activity"/>
    <property type="evidence" value="ECO:0007669"/>
    <property type="project" value="InterPro"/>
</dbReference>
<keyword evidence="4" id="KW-0862">Zinc</keyword>
<dbReference type="Gene3D" id="3.40.390.10">
    <property type="entry name" value="Collagenase (Catalytic Domain)"/>
    <property type="match status" value="1"/>
</dbReference>
<dbReference type="OrthoDB" id="406838at2759"/>
<evidence type="ECO:0000256" key="5">
    <source>
        <dbReference type="ARBA" id="ARBA00023049"/>
    </source>
</evidence>
<dbReference type="InterPro" id="IPR036375">
    <property type="entry name" value="Hemopexin-like_dom_sf"/>
</dbReference>
<dbReference type="Proteomes" id="UP000230750">
    <property type="component" value="Unassembled WGS sequence"/>
</dbReference>
<dbReference type="Pfam" id="PF00413">
    <property type="entry name" value="Peptidase_M10"/>
    <property type="match status" value="1"/>
</dbReference>
<dbReference type="Pfam" id="PF00045">
    <property type="entry name" value="Hemopexin"/>
    <property type="match status" value="1"/>
</dbReference>
<evidence type="ECO:0000256" key="1">
    <source>
        <dbReference type="ARBA" id="ARBA00022670"/>
    </source>
</evidence>
<evidence type="ECO:0000313" key="9">
    <source>
        <dbReference type="Proteomes" id="UP000230750"/>
    </source>
</evidence>
<dbReference type="PANTHER" id="PTHR10201:SF323">
    <property type="entry name" value="MATRIX METALLOPROTEINASE-21"/>
    <property type="match status" value="1"/>
</dbReference>
<evidence type="ECO:0000256" key="2">
    <source>
        <dbReference type="ARBA" id="ARBA00022723"/>
    </source>
</evidence>
<dbReference type="InterPro" id="IPR018487">
    <property type="entry name" value="Hemopexin-like_repeat"/>
</dbReference>
<dbReference type="GO" id="GO:0006508">
    <property type="term" value="P:proteolysis"/>
    <property type="evidence" value="ECO:0007669"/>
    <property type="project" value="UniProtKB-KW"/>
</dbReference>
<dbReference type="EMBL" id="MRZV01000404">
    <property type="protein sequence ID" value="PIK50804.1"/>
    <property type="molecule type" value="Genomic_DNA"/>
</dbReference>
<dbReference type="InterPro" id="IPR024079">
    <property type="entry name" value="MetalloPept_cat_dom_sf"/>
</dbReference>
<dbReference type="SUPFAM" id="SSF50923">
    <property type="entry name" value="Hemopexin-like domain"/>
    <property type="match status" value="1"/>
</dbReference>
<keyword evidence="5" id="KW-0482">Metalloprotease</keyword>
<feature type="repeat" description="Hemopexin" evidence="6">
    <location>
        <begin position="205"/>
        <end position="252"/>
    </location>
</feature>
<evidence type="ECO:0000313" key="8">
    <source>
        <dbReference type="EMBL" id="PIK50804.1"/>
    </source>
</evidence>
<keyword evidence="1" id="KW-0645">Protease</keyword>
<feature type="repeat" description="Hemopexin" evidence="6">
    <location>
        <begin position="110"/>
        <end position="154"/>
    </location>
</feature>
<evidence type="ECO:0000256" key="3">
    <source>
        <dbReference type="ARBA" id="ARBA00022801"/>
    </source>
</evidence>
<comment type="caution">
    <text evidence="8">The sequence shown here is derived from an EMBL/GenBank/DDBJ whole genome shotgun (WGS) entry which is preliminary data.</text>
</comment>
<evidence type="ECO:0000256" key="4">
    <source>
        <dbReference type="ARBA" id="ARBA00022833"/>
    </source>
</evidence>
<keyword evidence="3" id="KW-0378">Hydrolase</keyword>
<dbReference type="InterPro" id="IPR001818">
    <property type="entry name" value="Pept_M10_metallopeptidase"/>
</dbReference>
<keyword evidence="9" id="KW-1185">Reference proteome</keyword>
<name>A0A2G8KS31_STIJA</name>
<dbReference type="SMART" id="SM00120">
    <property type="entry name" value="HX"/>
    <property type="match status" value="4"/>
</dbReference>